<keyword evidence="2" id="KW-1185">Reference proteome</keyword>
<dbReference type="Proteomes" id="UP000322159">
    <property type="component" value="Chromosome"/>
</dbReference>
<dbReference type="KEGG" id="lyk:FLP23_09055"/>
<dbReference type="AlphaFoldDB" id="A0A5C1Y843"/>
<gene>
    <name evidence="1" type="ORF">FLP23_09055</name>
</gene>
<name>A0A5C1Y843_9MICO</name>
<dbReference type="EMBL" id="CP043504">
    <property type="protein sequence ID" value="QEO10144.1"/>
    <property type="molecule type" value="Genomic_DNA"/>
</dbReference>
<evidence type="ECO:0000313" key="2">
    <source>
        <dbReference type="Proteomes" id="UP000322159"/>
    </source>
</evidence>
<evidence type="ECO:0008006" key="3">
    <source>
        <dbReference type="Google" id="ProtNLM"/>
    </source>
</evidence>
<evidence type="ECO:0000313" key="1">
    <source>
        <dbReference type="EMBL" id="QEO10144.1"/>
    </source>
</evidence>
<accession>A0A5C1Y843</accession>
<dbReference type="RefSeq" id="WP_149325561.1">
    <property type="nucleotide sequence ID" value="NZ_CP043504.1"/>
</dbReference>
<organism evidence="1 2">
    <name type="scientific">Protaetiibacter larvae</name>
    <dbReference type="NCBI Taxonomy" id="2592654"/>
    <lineage>
        <taxon>Bacteria</taxon>
        <taxon>Bacillati</taxon>
        <taxon>Actinomycetota</taxon>
        <taxon>Actinomycetes</taxon>
        <taxon>Micrococcales</taxon>
        <taxon>Microbacteriaceae</taxon>
        <taxon>Protaetiibacter</taxon>
    </lineage>
</organism>
<proteinExistence type="predicted"/>
<dbReference type="OrthoDB" id="4802815at2"/>
<protein>
    <recommendedName>
        <fullName evidence="3">AbiEi antitoxin C-terminal domain-containing protein</fullName>
    </recommendedName>
</protein>
<reference evidence="1 2" key="1">
    <citation type="submission" date="2019-09" db="EMBL/GenBank/DDBJ databases">
        <title>Genome sequencing of strain KACC 19322.</title>
        <authorList>
            <person name="Heo J."/>
            <person name="Kim S.-J."/>
            <person name="Kim J.-S."/>
            <person name="Hong S.-B."/>
            <person name="Kwon S.-W."/>
        </authorList>
    </citation>
    <scope>NUCLEOTIDE SEQUENCE [LARGE SCALE GENOMIC DNA]</scope>
    <source>
        <strain evidence="1 2">KACC 19322</strain>
    </source>
</reference>
<sequence>MTPFPLIDGFAEPELQAIRLDGESYLLGDATVPLDIADSPAVRVAAVSDRRSRRLIAAGETAAWVWGASWRVPRRPEYLVELSARWRPAPGDEIDVRESIVHPDDVVRFGTGAVTTPLRTVIDLARFRAEFGPKEAGLVRALARLGAFDADRVIETMDRGRNLAGKRMAADRVRAALAAQPELTR</sequence>